<protein>
    <submittedName>
        <fullName evidence="2">Uncharacterized protein</fullName>
    </submittedName>
</protein>
<evidence type="ECO:0000256" key="1">
    <source>
        <dbReference type="SAM" id="Coils"/>
    </source>
</evidence>
<sequence length="68" mass="7792">MSEADKRDRLRVVEADLDRLRAELPQPTEDAGDFVDAGQNLAAREELSGRIELLEDERRRLRDDLGLD</sequence>
<keyword evidence="3" id="KW-1185">Reference proteome</keyword>
<comment type="caution">
    <text evidence="2">The sequence shown here is derived from an EMBL/GenBank/DDBJ whole genome shotgun (WGS) entry which is preliminary data.</text>
</comment>
<keyword evidence="1" id="KW-0175">Coiled coil</keyword>
<dbReference type="EMBL" id="WOFH01000009">
    <property type="protein sequence ID" value="MUN39956.1"/>
    <property type="molecule type" value="Genomic_DNA"/>
</dbReference>
<name>A0A7K1L6Q0_9ACTN</name>
<dbReference type="Proteomes" id="UP000432015">
    <property type="component" value="Unassembled WGS sequence"/>
</dbReference>
<feature type="coiled-coil region" evidence="1">
    <location>
        <begin position="3"/>
        <end position="64"/>
    </location>
</feature>
<proteinExistence type="predicted"/>
<dbReference type="AlphaFoldDB" id="A0A7K1L6Q0"/>
<dbReference type="RefSeq" id="WP_156219077.1">
    <property type="nucleotide sequence ID" value="NZ_JAICDF010000003.1"/>
</dbReference>
<evidence type="ECO:0000313" key="3">
    <source>
        <dbReference type="Proteomes" id="UP000432015"/>
    </source>
</evidence>
<accession>A0A7K1L6Q0</accession>
<organism evidence="2 3">
    <name type="scientific">Actinomadura litoris</name>
    <dbReference type="NCBI Taxonomy" id="2678616"/>
    <lineage>
        <taxon>Bacteria</taxon>
        <taxon>Bacillati</taxon>
        <taxon>Actinomycetota</taxon>
        <taxon>Actinomycetes</taxon>
        <taxon>Streptosporangiales</taxon>
        <taxon>Thermomonosporaceae</taxon>
        <taxon>Actinomadura</taxon>
    </lineage>
</organism>
<evidence type="ECO:0000313" key="2">
    <source>
        <dbReference type="EMBL" id="MUN39956.1"/>
    </source>
</evidence>
<reference evidence="2 3" key="1">
    <citation type="submission" date="2019-11" db="EMBL/GenBank/DDBJ databases">
        <authorList>
            <person name="Cao P."/>
        </authorList>
    </citation>
    <scope>NUCLEOTIDE SEQUENCE [LARGE SCALE GENOMIC DNA]</scope>
    <source>
        <strain evidence="2 3">NEAU-AAG5</strain>
    </source>
</reference>
<gene>
    <name evidence="2" type="ORF">GNZ18_25660</name>
</gene>